<dbReference type="RefSeq" id="WP_317642970.1">
    <property type="nucleotide sequence ID" value="NZ_AP026800.1"/>
</dbReference>
<proteinExistence type="predicted"/>
<gene>
    <name evidence="2" type="ORF">KIMH_00460</name>
</gene>
<evidence type="ECO:0000256" key="1">
    <source>
        <dbReference type="SAM" id="Phobius"/>
    </source>
</evidence>
<reference evidence="2 3" key="1">
    <citation type="journal article" date="2023" name="Microbiol. Spectr.">
        <title>Symbiosis of Carpenter Bees with Uncharacterized Lactic Acid Bacteria Showing NAD Auxotrophy.</title>
        <authorList>
            <person name="Kawasaki S."/>
            <person name="Ozawa K."/>
            <person name="Mori T."/>
            <person name="Yamamoto A."/>
            <person name="Ito M."/>
            <person name="Ohkuma M."/>
            <person name="Sakamoto M."/>
            <person name="Matsutani M."/>
        </authorList>
    </citation>
    <scope>NUCLEOTIDE SEQUENCE [LARGE SCALE GENOMIC DNA]</scope>
    <source>
        <strain evidence="2 3">KimH</strain>
    </source>
</reference>
<accession>A0ABN6SGC5</accession>
<dbReference type="Proteomes" id="UP001321748">
    <property type="component" value="Chromosome"/>
</dbReference>
<protein>
    <submittedName>
        <fullName evidence="2">Uncharacterized protein</fullName>
    </submittedName>
</protein>
<keyword evidence="1" id="KW-0812">Transmembrane</keyword>
<evidence type="ECO:0000313" key="2">
    <source>
        <dbReference type="EMBL" id="BDR53935.1"/>
    </source>
</evidence>
<keyword evidence="1" id="KW-1133">Transmembrane helix</keyword>
<keyword evidence="3" id="KW-1185">Reference proteome</keyword>
<feature type="transmembrane region" description="Helical" evidence="1">
    <location>
        <begin position="30"/>
        <end position="50"/>
    </location>
</feature>
<organism evidence="2 3">
    <name type="scientific">Bombiscardovia apis</name>
    <dbReference type="NCBI Taxonomy" id="2932182"/>
    <lineage>
        <taxon>Bacteria</taxon>
        <taxon>Bacillati</taxon>
        <taxon>Actinomycetota</taxon>
        <taxon>Actinomycetes</taxon>
        <taxon>Bifidobacteriales</taxon>
        <taxon>Bifidobacteriaceae</taxon>
        <taxon>Bombiscardovia</taxon>
    </lineage>
</organism>
<keyword evidence="1" id="KW-0472">Membrane</keyword>
<name>A0ABN6SGC5_9BIFI</name>
<dbReference type="EMBL" id="AP026800">
    <property type="protein sequence ID" value="BDR53935.1"/>
    <property type="molecule type" value="Genomic_DNA"/>
</dbReference>
<evidence type="ECO:0000313" key="3">
    <source>
        <dbReference type="Proteomes" id="UP001321748"/>
    </source>
</evidence>
<sequence>MTPSNNEPGSSGWGTVKVIPMAILASKVDSASAVVLLGAVAFSGFAMSWFNTRS</sequence>